<keyword evidence="2" id="KW-0732">Signal</keyword>
<gene>
    <name evidence="3" type="ORF">BDK89_4032</name>
</gene>
<protein>
    <submittedName>
        <fullName evidence="3">Uncharacterized protein</fullName>
    </submittedName>
</protein>
<accession>A0A4R7I422</accession>
<feature type="chain" id="PRO_5020817887" evidence="2">
    <location>
        <begin position="27"/>
        <end position="122"/>
    </location>
</feature>
<reference evidence="3 4" key="1">
    <citation type="submission" date="2019-03" db="EMBL/GenBank/DDBJ databases">
        <title>Sequencing the genomes of 1000 actinobacteria strains.</title>
        <authorList>
            <person name="Klenk H.-P."/>
        </authorList>
    </citation>
    <scope>NUCLEOTIDE SEQUENCE [LARGE SCALE GENOMIC DNA]</scope>
    <source>
        <strain evidence="3 4">DSM 18936</strain>
    </source>
</reference>
<feature type="signal peptide" evidence="2">
    <location>
        <begin position="1"/>
        <end position="26"/>
    </location>
</feature>
<sequence length="122" mass="12562">MGRALRALLAVVAVALMALPASDASAHTGPRSPDAALTAHDGTVVGNSQLESTVDPAVLRSGSDSGNRHDVRTRMTAFVTPETAGVAATASWWTRIVDRTVTPARHGVDRAADARGPPARDG</sequence>
<organism evidence="3 4">
    <name type="scientific">Ilumatobacter fluminis</name>
    <dbReference type="NCBI Taxonomy" id="467091"/>
    <lineage>
        <taxon>Bacteria</taxon>
        <taxon>Bacillati</taxon>
        <taxon>Actinomycetota</taxon>
        <taxon>Acidimicrobiia</taxon>
        <taxon>Acidimicrobiales</taxon>
        <taxon>Ilumatobacteraceae</taxon>
        <taxon>Ilumatobacter</taxon>
    </lineage>
</organism>
<evidence type="ECO:0000313" key="4">
    <source>
        <dbReference type="Proteomes" id="UP000294558"/>
    </source>
</evidence>
<keyword evidence="4" id="KW-1185">Reference proteome</keyword>
<evidence type="ECO:0000256" key="1">
    <source>
        <dbReference type="SAM" id="MobiDB-lite"/>
    </source>
</evidence>
<proteinExistence type="predicted"/>
<evidence type="ECO:0000313" key="3">
    <source>
        <dbReference type="EMBL" id="TDT18412.1"/>
    </source>
</evidence>
<dbReference type="RefSeq" id="WP_133870633.1">
    <property type="nucleotide sequence ID" value="NZ_SOAU01000001.1"/>
</dbReference>
<feature type="compositionally biased region" description="Basic and acidic residues" evidence="1">
    <location>
        <begin position="106"/>
        <end position="122"/>
    </location>
</feature>
<evidence type="ECO:0000256" key="2">
    <source>
        <dbReference type="SAM" id="SignalP"/>
    </source>
</evidence>
<dbReference type="Proteomes" id="UP000294558">
    <property type="component" value="Unassembled WGS sequence"/>
</dbReference>
<feature type="region of interest" description="Disordered" evidence="1">
    <location>
        <begin position="23"/>
        <end position="69"/>
    </location>
</feature>
<dbReference type="AlphaFoldDB" id="A0A4R7I422"/>
<comment type="caution">
    <text evidence="3">The sequence shown here is derived from an EMBL/GenBank/DDBJ whole genome shotgun (WGS) entry which is preliminary data.</text>
</comment>
<name>A0A4R7I422_9ACTN</name>
<feature type="region of interest" description="Disordered" evidence="1">
    <location>
        <begin position="103"/>
        <end position="122"/>
    </location>
</feature>
<dbReference type="EMBL" id="SOAU01000001">
    <property type="protein sequence ID" value="TDT18412.1"/>
    <property type="molecule type" value="Genomic_DNA"/>
</dbReference>